<dbReference type="InterPro" id="IPR000086">
    <property type="entry name" value="NUDIX_hydrolase_dom"/>
</dbReference>
<dbReference type="GO" id="GO:0006203">
    <property type="term" value="P:dGTP catabolic process"/>
    <property type="evidence" value="ECO:0007669"/>
    <property type="project" value="TreeGrafter"/>
</dbReference>
<keyword evidence="1 2" id="KW-0378">Hydrolase</keyword>
<dbReference type="OrthoDB" id="447842at2759"/>
<feature type="domain" description="Nudix hydrolase" evidence="3">
    <location>
        <begin position="19"/>
        <end position="149"/>
    </location>
</feature>
<dbReference type="PROSITE" id="PS51462">
    <property type="entry name" value="NUDIX"/>
    <property type="match status" value="1"/>
</dbReference>
<dbReference type="GO" id="GO:0005829">
    <property type="term" value="C:cytosol"/>
    <property type="evidence" value="ECO:0007669"/>
    <property type="project" value="TreeGrafter"/>
</dbReference>
<accession>A0A9Q1LZN7</accession>
<comment type="similarity">
    <text evidence="2">Belongs to the Nudix hydrolase family.</text>
</comment>
<gene>
    <name evidence="4" type="ORF">K7X08_021337</name>
</gene>
<evidence type="ECO:0000256" key="1">
    <source>
        <dbReference type="ARBA" id="ARBA00022801"/>
    </source>
</evidence>
<proteinExistence type="inferred from homology"/>
<dbReference type="SUPFAM" id="SSF55811">
    <property type="entry name" value="Nudix"/>
    <property type="match status" value="1"/>
</dbReference>
<dbReference type="AlphaFoldDB" id="A0A9Q1LZN7"/>
<evidence type="ECO:0000313" key="4">
    <source>
        <dbReference type="EMBL" id="KAJ8548101.1"/>
    </source>
</evidence>
<dbReference type="Pfam" id="PF00293">
    <property type="entry name" value="NUDIX"/>
    <property type="match status" value="1"/>
</dbReference>
<evidence type="ECO:0000313" key="5">
    <source>
        <dbReference type="Proteomes" id="UP001152561"/>
    </source>
</evidence>
<dbReference type="PRINTS" id="PR00502">
    <property type="entry name" value="NUDIXFAMILY"/>
</dbReference>
<protein>
    <recommendedName>
        <fullName evidence="3">Nudix hydrolase domain-containing protein</fullName>
    </recommendedName>
</protein>
<name>A0A9Q1LZN7_9SOLA</name>
<dbReference type="FunFam" id="3.90.79.10:FF:000060">
    <property type="entry name" value="Nudix hydrolase 1"/>
    <property type="match status" value="1"/>
</dbReference>
<dbReference type="PROSITE" id="PS00893">
    <property type="entry name" value="NUDIX_BOX"/>
    <property type="match status" value="1"/>
</dbReference>
<organism evidence="4 5">
    <name type="scientific">Anisodus acutangulus</name>
    <dbReference type="NCBI Taxonomy" id="402998"/>
    <lineage>
        <taxon>Eukaryota</taxon>
        <taxon>Viridiplantae</taxon>
        <taxon>Streptophyta</taxon>
        <taxon>Embryophyta</taxon>
        <taxon>Tracheophyta</taxon>
        <taxon>Spermatophyta</taxon>
        <taxon>Magnoliopsida</taxon>
        <taxon>eudicotyledons</taxon>
        <taxon>Gunneridae</taxon>
        <taxon>Pentapetalae</taxon>
        <taxon>asterids</taxon>
        <taxon>lamiids</taxon>
        <taxon>Solanales</taxon>
        <taxon>Solanaceae</taxon>
        <taxon>Solanoideae</taxon>
        <taxon>Hyoscyameae</taxon>
        <taxon>Anisodus</taxon>
    </lineage>
</organism>
<dbReference type="Proteomes" id="UP001152561">
    <property type="component" value="Unassembled WGS sequence"/>
</dbReference>
<dbReference type="InterPro" id="IPR020476">
    <property type="entry name" value="Nudix_hydrolase"/>
</dbReference>
<dbReference type="InterPro" id="IPR020084">
    <property type="entry name" value="NUDIX_hydrolase_CS"/>
</dbReference>
<sequence length="155" mass="16970">MENGSQKTPATTTPPSTPVPKVGVAVFLLNVSKVLLGKRLSPVGHSTFALPGGHLEFGESFEECAAREVKEETGLEIDKTEYLTVTNNVISEKVHTVCIFIRAVPADVNQKPETLEPEKCAGWDWYEWNNLPEPLFGPLEDMVQSGFNPFPVTAS</sequence>
<dbReference type="PANTHER" id="PTHR16099">
    <property type="entry name" value="8-OXO-DGTP DIPHOSPHATES NUDT15"/>
    <property type="match status" value="1"/>
</dbReference>
<dbReference type="GO" id="GO:0035539">
    <property type="term" value="F:8-oxo-7,8-dihydrodeoxyguanosine triphosphate pyrophosphatase activity"/>
    <property type="evidence" value="ECO:0007669"/>
    <property type="project" value="TreeGrafter"/>
</dbReference>
<dbReference type="PANTHER" id="PTHR16099:SF5">
    <property type="entry name" value="NUCLEOTIDE TRIPHOSPHATE DIPHOSPHATASE NUDT15"/>
    <property type="match status" value="1"/>
</dbReference>
<comment type="caution">
    <text evidence="4">The sequence shown here is derived from an EMBL/GenBank/DDBJ whole genome shotgun (WGS) entry which is preliminary data.</text>
</comment>
<evidence type="ECO:0000259" key="3">
    <source>
        <dbReference type="PROSITE" id="PS51462"/>
    </source>
</evidence>
<dbReference type="Gene3D" id="3.90.79.10">
    <property type="entry name" value="Nucleoside Triphosphate Pyrophosphohydrolase"/>
    <property type="match status" value="1"/>
</dbReference>
<keyword evidence="5" id="KW-1185">Reference proteome</keyword>
<dbReference type="CDD" id="cd04678">
    <property type="entry name" value="NUDIX_MTH2_Nudt15"/>
    <property type="match status" value="1"/>
</dbReference>
<reference evidence="5" key="1">
    <citation type="journal article" date="2023" name="Proc. Natl. Acad. Sci. U.S.A.">
        <title>Genomic and structural basis for evolution of tropane alkaloid biosynthesis.</title>
        <authorList>
            <person name="Wanga Y.-J."/>
            <person name="Taina T."/>
            <person name="Yua J.-Y."/>
            <person name="Lia J."/>
            <person name="Xua B."/>
            <person name="Chenc J."/>
            <person name="D'Auriad J.C."/>
            <person name="Huanga J.-P."/>
            <person name="Huanga S.-X."/>
        </authorList>
    </citation>
    <scope>NUCLEOTIDE SEQUENCE [LARGE SCALE GENOMIC DNA]</scope>
    <source>
        <strain evidence="5">cv. KIB-2019</strain>
    </source>
</reference>
<evidence type="ECO:0000256" key="2">
    <source>
        <dbReference type="RuleBase" id="RU003476"/>
    </source>
</evidence>
<dbReference type="InterPro" id="IPR015797">
    <property type="entry name" value="NUDIX_hydrolase-like_dom_sf"/>
</dbReference>
<dbReference type="EMBL" id="JAJAGQ010000012">
    <property type="protein sequence ID" value="KAJ8548101.1"/>
    <property type="molecule type" value="Genomic_DNA"/>
</dbReference>